<keyword evidence="2" id="KW-1185">Reference proteome</keyword>
<dbReference type="Gene3D" id="2.160.20.160">
    <property type="match status" value="1"/>
</dbReference>
<comment type="caution">
    <text evidence="1">The sequence shown here is derived from an EMBL/GenBank/DDBJ whole genome shotgun (WGS) entry which is preliminary data.</text>
</comment>
<evidence type="ECO:0000313" key="2">
    <source>
        <dbReference type="Proteomes" id="UP001294412"/>
    </source>
</evidence>
<dbReference type="InterPro" id="IPR011049">
    <property type="entry name" value="Serralysin-like_metalloprot_C"/>
</dbReference>
<accession>A0ABU5HXP6</accession>
<evidence type="ECO:0008006" key="3">
    <source>
        <dbReference type="Google" id="ProtNLM"/>
    </source>
</evidence>
<dbReference type="RefSeq" id="WP_322185352.1">
    <property type="nucleotide sequence ID" value="NZ_JAXLPB010000001.1"/>
</dbReference>
<protein>
    <recommendedName>
        <fullName evidence="3">Calcium-binding protein</fullName>
    </recommendedName>
</protein>
<name>A0ABU5HXP6_9HYPH</name>
<sequence>MPPLSGFSQSKSLVLSLFVDNRQFEGLASMDAILSDARPGSDLSTIVFGQSGSTLYGVYKAVDTILSIVSQANGDSTVQGSSKDGTVSAKTGRGDDTIELRAEAVGRVSSGAGDDTVDIMTRAGNSPSEKSPPLDSIYGVYSGRGDDTISIDSDGSVDLVDSGEGDDRISIDHAYPSGSPGAPRDRLTVTRVLAGAGDDSVSIKTEGDVFAVDGGSGNDEIDIVANSVAAVEGGDGADTIRIDAEAAFGVMGGDGDDEIYIKGSGSFINGGAGNDRIVFEGKGNMKYASSVVVGQGHDLIETDEAIVLHGLTDKSDFFDLSRLTFSRISADTVTIAIDGGEASVSVRFNGPMKETEELEFEMDSAGGLLIRSAGDTIQSSFKKSFSFNRETLTVEEHLPERVVLQMPTTITRNV</sequence>
<proteinExistence type="predicted"/>
<evidence type="ECO:0000313" key="1">
    <source>
        <dbReference type="EMBL" id="MDY8107908.1"/>
    </source>
</evidence>
<gene>
    <name evidence="1" type="ORF">U0C82_01930</name>
</gene>
<dbReference type="SUPFAM" id="SSF51120">
    <property type="entry name" value="beta-Roll"/>
    <property type="match status" value="1"/>
</dbReference>
<reference evidence="1 2" key="1">
    <citation type="submission" date="2023-12" db="EMBL/GenBank/DDBJ databases">
        <title>Description of Novel Strain Fulvimarina sp. 2208YS6-2-32 isolated from Uroteuthis (Photololigo) edulis.</title>
        <authorList>
            <person name="Park J.-S."/>
        </authorList>
    </citation>
    <scope>NUCLEOTIDE SEQUENCE [LARGE SCALE GENOMIC DNA]</scope>
    <source>
        <strain evidence="1 2">2208YS6-2-32</strain>
    </source>
</reference>
<dbReference type="EMBL" id="JAXLPB010000001">
    <property type="protein sequence ID" value="MDY8107908.1"/>
    <property type="molecule type" value="Genomic_DNA"/>
</dbReference>
<dbReference type="Proteomes" id="UP001294412">
    <property type="component" value="Unassembled WGS sequence"/>
</dbReference>
<organism evidence="1 2">
    <name type="scientific">Fulvimarina uroteuthidis</name>
    <dbReference type="NCBI Taxonomy" id="3098149"/>
    <lineage>
        <taxon>Bacteria</taxon>
        <taxon>Pseudomonadati</taxon>
        <taxon>Pseudomonadota</taxon>
        <taxon>Alphaproteobacteria</taxon>
        <taxon>Hyphomicrobiales</taxon>
        <taxon>Aurantimonadaceae</taxon>
        <taxon>Fulvimarina</taxon>
    </lineage>
</organism>
<dbReference type="PRINTS" id="PR00313">
    <property type="entry name" value="CABNDNGRPT"/>
</dbReference>